<sequence>MSQNNEHDVIAKQINISGDIYAARIPCKFETETNDNGVSEGNALLKALLSGSPNLVNRSSLPLSSPDASQNLETTLKKSQFSFLPYDRELPCLVRAKVTGRIGRKLYMVRDVEVLTYLYEHITRPSVRLAPVFLQNPNLKIPCLARTARHFSHDKQRRSNPRLYRGVVSNFDFDTSTCTIYLVDYGEEIVCSTFSVYDLSNQTAPAIETRAAAFKFQLIGILLDERCCSVDFELKSNCNYDLRLTGKDGEIFTGFICMQSEADLSGSVVPHATKCDEGEMKLKKDQELERKKAKLYEKTKKLKAEQQLFELQAYERQHKLMLMMIQLQFAQVSQKIDMLANNALYRSSMGSYWNSTAPVFPVMLPPYTHYPFGVPMLNNFMQSVENSSVPQLQNVPFNNLSSFPSLLNRQYPFIEGLIHEPLSGDEQSDSISTNGLVNKAVEQQQIPEKTYEFPKLDCDEPPGFLMEPDKSKKQIGNFHARTDAFYYELRKCEKSSGTFDGNGKVLEFRNSGRTSRGMSSLRPRIKQLGENQTDEISLMQNEVSEAVILSKRQTDCNIGRLHNVEKQLKDTDSSSTWGSLDLEEKYTAPLSSSQLIKSLHYVEYIPYMDVNEGIEYRVKRSDDDRTNSEWPLFFVQIQNDEVLNLIAEYFDSLHSDDILPESEVVIGKLCLSYSHEFQAMFRAVITAVMETDVEVHYIDYGNYENVTRSELRSINDQPEITRTHKAVAVPCVIKGLDEAVCAEEMLEEDIAAIKEVVACDDESSFILRFLNKRPDGIRLVELVKPTL</sequence>
<dbReference type="SUPFAM" id="SSF63748">
    <property type="entry name" value="Tudor/PWWP/MBT"/>
    <property type="match status" value="1"/>
</dbReference>
<evidence type="ECO:0000313" key="2">
    <source>
        <dbReference type="Proteomes" id="UP000046393"/>
    </source>
</evidence>
<feature type="domain" description="Tudor" evidence="1">
    <location>
        <begin position="663"/>
        <end position="721"/>
    </location>
</feature>
<dbReference type="CDD" id="cd20379">
    <property type="entry name" value="Tudor_dTUD-like"/>
    <property type="match status" value="1"/>
</dbReference>
<proteinExistence type="predicted"/>
<reference evidence="3" key="1">
    <citation type="submission" date="2017-02" db="UniProtKB">
        <authorList>
            <consortium name="WormBaseParasite"/>
        </authorList>
    </citation>
    <scope>IDENTIFICATION</scope>
</reference>
<protein>
    <submittedName>
        <fullName evidence="3">Tudor domain-containing protein</fullName>
    </submittedName>
</protein>
<name>A0A0N5AKU1_9BILA</name>
<organism evidence="2 3">
    <name type="scientific">Syphacia muris</name>
    <dbReference type="NCBI Taxonomy" id="451379"/>
    <lineage>
        <taxon>Eukaryota</taxon>
        <taxon>Metazoa</taxon>
        <taxon>Ecdysozoa</taxon>
        <taxon>Nematoda</taxon>
        <taxon>Chromadorea</taxon>
        <taxon>Rhabditida</taxon>
        <taxon>Spirurina</taxon>
        <taxon>Oxyuridomorpha</taxon>
        <taxon>Oxyuroidea</taxon>
        <taxon>Oxyuridae</taxon>
        <taxon>Syphacia</taxon>
    </lineage>
</organism>
<keyword evidence="2" id="KW-1185">Reference proteome</keyword>
<accession>A0A0N5AKU1</accession>
<evidence type="ECO:0000313" key="3">
    <source>
        <dbReference type="WBParaSite" id="SMUV_0000512501-mRNA-1"/>
    </source>
</evidence>
<dbReference type="WBParaSite" id="SMUV_0000512501-mRNA-1">
    <property type="protein sequence ID" value="SMUV_0000512501-mRNA-1"/>
    <property type="gene ID" value="SMUV_0000512501"/>
</dbReference>
<dbReference type="Proteomes" id="UP000046393">
    <property type="component" value="Unplaced"/>
</dbReference>
<dbReference type="InterPro" id="IPR002999">
    <property type="entry name" value="Tudor"/>
</dbReference>
<dbReference type="Pfam" id="PF00567">
    <property type="entry name" value="TUDOR"/>
    <property type="match status" value="1"/>
</dbReference>
<dbReference type="AlphaFoldDB" id="A0A0N5AKU1"/>
<dbReference type="SMART" id="SM00333">
    <property type="entry name" value="TUDOR"/>
    <property type="match status" value="2"/>
</dbReference>
<dbReference type="Gene3D" id="2.30.30.140">
    <property type="match status" value="1"/>
</dbReference>
<dbReference type="STRING" id="451379.A0A0N5AKU1"/>
<dbReference type="PROSITE" id="PS50304">
    <property type="entry name" value="TUDOR"/>
    <property type="match status" value="1"/>
</dbReference>
<evidence type="ECO:0000259" key="1">
    <source>
        <dbReference type="PROSITE" id="PS50304"/>
    </source>
</evidence>